<comment type="caution">
    <text evidence="1">The sequence shown here is derived from an EMBL/GenBank/DDBJ whole genome shotgun (WGS) entry which is preliminary data.</text>
</comment>
<reference evidence="1" key="1">
    <citation type="submission" date="2024-12" db="EMBL/GenBank/DDBJ databases">
        <authorList>
            <person name="Wu N."/>
        </authorList>
    </citation>
    <scope>NUCLEOTIDE SEQUENCE</scope>
    <source>
        <strain evidence="1">P15</strain>
    </source>
</reference>
<evidence type="ECO:0000313" key="1">
    <source>
        <dbReference type="EMBL" id="MFM9330343.1"/>
    </source>
</evidence>
<dbReference type="EMBL" id="JBJURJ010000012">
    <property type="protein sequence ID" value="MFM9330343.1"/>
    <property type="molecule type" value="Genomic_DNA"/>
</dbReference>
<proteinExistence type="predicted"/>
<organism evidence="1 2">
    <name type="scientific">Paenibacillus mesotrionivorans</name>
    <dbReference type="NCBI Taxonomy" id="3160968"/>
    <lineage>
        <taxon>Bacteria</taxon>
        <taxon>Bacillati</taxon>
        <taxon>Bacillota</taxon>
        <taxon>Bacilli</taxon>
        <taxon>Bacillales</taxon>
        <taxon>Paenibacillaceae</taxon>
        <taxon>Paenibacillus</taxon>
    </lineage>
</organism>
<name>A0ACC7NZZ1_9BACL</name>
<evidence type="ECO:0000313" key="2">
    <source>
        <dbReference type="Proteomes" id="UP001631969"/>
    </source>
</evidence>
<sequence length="63" mass="7188">MSGTAPDVHPLFHSRFVTRPYTFSLKELIVLINKRVMRVVVWLMIAAMLFSTVMYLVAAFTGI</sequence>
<gene>
    <name evidence="1" type="primary">prli42</name>
    <name evidence="1" type="ORF">ACI1P1_18750</name>
</gene>
<keyword evidence="2" id="KW-1185">Reference proteome</keyword>
<accession>A0ACC7NZZ1</accession>
<dbReference type="Proteomes" id="UP001631969">
    <property type="component" value="Unassembled WGS sequence"/>
</dbReference>
<protein>
    <submittedName>
        <fullName evidence="1">Stressosome-associated protein Prli42</fullName>
    </submittedName>
</protein>